<reference evidence="2" key="1">
    <citation type="submission" date="2020-11" db="EMBL/GenBank/DDBJ databases">
        <authorList>
            <consortium name="DOE Joint Genome Institute"/>
            <person name="Ahrendt S."/>
            <person name="Riley R."/>
            <person name="Andreopoulos W."/>
            <person name="Labutti K."/>
            <person name="Pangilinan J."/>
            <person name="Ruiz-Duenas F.J."/>
            <person name="Barrasa J.M."/>
            <person name="Sanchez-Garcia M."/>
            <person name="Camarero S."/>
            <person name="Miyauchi S."/>
            <person name="Serrano A."/>
            <person name="Linde D."/>
            <person name="Babiker R."/>
            <person name="Drula E."/>
            <person name="Ayuso-Fernandez I."/>
            <person name="Pacheco R."/>
            <person name="Padilla G."/>
            <person name="Ferreira P."/>
            <person name="Barriuso J."/>
            <person name="Kellner H."/>
            <person name="Castanera R."/>
            <person name="Alfaro M."/>
            <person name="Ramirez L."/>
            <person name="Pisabarro A.G."/>
            <person name="Kuo A."/>
            <person name="Tritt A."/>
            <person name="Lipzen A."/>
            <person name="He G."/>
            <person name="Yan M."/>
            <person name="Ng V."/>
            <person name="Cullen D."/>
            <person name="Martin F."/>
            <person name="Rosso M.-N."/>
            <person name="Henrissat B."/>
            <person name="Hibbett D."/>
            <person name="Martinez A.T."/>
            <person name="Grigoriev I.V."/>
        </authorList>
    </citation>
    <scope>NUCLEOTIDE SEQUENCE</scope>
    <source>
        <strain evidence="2">AH 40177</strain>
    </source>
</reference>
<keyword evidence="3" id="KW-1185">Reference proteome</keyword>
<evidence type="ECO:0000313" key="2">
    <source>
        <dbReference type="EMBL" id="KAF9073963.1"/>
    </source>
</evidence>
<dbReference type="Proteomes" id="UP000772434">
    <property type="component" value="Unassembled WGS sequence"/>
</dbReference>
<feature type="region of interest" description="Disordered" evidence="1">
    <location>
        <begin position="1"/>
        <end position="87"/>
    </location>
</feature>
<accession>A0A9P5Q3D7</accession>
<organism evidence="2 3">
    <name type="scientific">Rhodocollybia butyracea</name>
    <dbReference type="NCBI Taxonomy" id="206335"/>
    <lineage>
        <taxon>Eukaryota</taxon>
        <taxon>Fungi</taxon>
        <taxon>Dikarya</taxon>
        <taxon>Basidiomycota</taxon>
        <taxon>Agaricomycotina</taxon>
        <taxon>Agaricomycetes</taxon>
        <taxon>Agaricomycetidae</taxon>
        <taxon>Agaricales</taxon>
        <taxon>Marasmiineae</taxon>
        <taxon>Omphalotaceae</taxon>
        <taxon>Rhodocollybia</taxon>
    </lineage>
</organism>
<protein>
    <submittedName>
        <fullName evidence="2">Uncharacterized protein</fullName>
    </submittedName>
</protein>
<sequence>MMKNRGARKSEPRAISKRKRQRVVDARISTRFNSSHLCSRHLSRSSSSTYPEFELDPPKFNLNSSLPQPAHHSPRTPPSPVCGSPRVKSHRHTHYTCGALGLFSSCTTDRGTGRESIGACPFARPILEDYFDTSILRGISC</sequence>
<comment type="caution">
    <text evidence="2">The sequence shown here is derived from an EMBL/GenBank/DDBJ whole genome shotgun (WGS) entry which is preliminary data.</text>
</comment>
<name>A0A9P5Q3D7_9AGAR</name>
<proteinExistence type="predicted"/>
<evidence type="ECO:0000256" key="1">
    <source>
        <dbReference type="SAM" id="MobiDB-lite"/>
    </source>
</evidence>
<dbReference type="EMBL" id="JADNRY010000015">
    <property type="protein sequence ID" value="KAF9073963.1"/>
    <property type="molecule type" value="Genomic_DNA"/>
</dbReference>
<gene>
    <name evidence="2" type="ORF">BDP27DRAFT_1317751</name>
</gene>
<dbReference type="AlphaFoldDB" id="A0A9P5Q3D7"/>
<evidence type="ECO:0000313" key="3">
    <source>
        <dbReference type="Proteomes" id="UP000772434"/>
    </source>
</evidence>